<feature type="binding site" evidence="4">
    <location>
        <position position="161"/>
    </location>
    <ligand>
        <name>3'-phosphoadenylyl sulfate</name>
        <dbReference type="ChEBI" id="CHEBI:58339"/>
    </ligand>
</feature>
<feature type="active site" description="For sulfotransferase activity" evidence="3">
    <location>
        <position position="70"/>
    </location>
</feature>
<dbReference type="InterPro" id="IPR027417">
    <property type="entry name" value="P-loop_NTPase"/>
</dbReference>
<feature type="binding site" evidence="4">
    <location>
        <begin position="70"/>
        <end position="74"/>
    </location>
    <ligand>
        <name>3'-phosphoadenylyl sulfate</name>
        <dbReference type="ChEBI" id="CHEBI:58339"/>
    </ligand>
</feature>
<gene>
    <name evidence="7" type="primary">Hs3st5</name>
    <name evidence="7" type="ORF">FJT64_022863</name>
</gene>
<reference evidence="7 8" key="1">
    <citation type="submission" date="2019-07" db="EMBL/GenBank/DDBJ databases">
        <title>Draft genome assembly of a fouling barnacle, Amphibalanus amphitrite (Darwin, 1854): The first reference genome for Thecostraca.</title>
        <authorList>
            <person name="Kim W."/>
        </authorList>
    </citation>
    <scope>NUCLEOTIDE SEQUENCE [LARGE SCALE GENOMIC DNA]</scope>
    <source>
        <strain evidence="7">SNU_AA5</strain>
        <tissue evidence="7">Soma without cirri and trophi</tissue>
    </source>
</reference>
<dbReference type="PANTHER" id="PTHR10605:SF65">
    <property type="entry name" value="GH20068P"/>
    <property type="match status" value="1"/>
</dbReference>
<dbReference type="AlphaFoldDB" id="A0A6A4WFI2"/>
<feature type="disulfide bond" evidence="5">
    <location>
        <begin position="263"/>
        <end position="272"/>
    </location>
</feature>
<dbReference type="FunFam" id="3.40.50.300:FF:002997">
    <property type="entry name" value="Sulfotransferase"/>
    <property type="match status" value="1"/>
</dbReference>
<keyword evidence="1 7" id="KW-0808">Transferase</keyword>
<feature type="binding site" evidence="4">
    <location>
        <position position="262"/>
    </location>
    <ligand>
        <name>3'-phosphoadenylyl sulfate</name>
        <dbReference type="ChEBI" id="CHEBI:58339"/>
    </ligand>
</feature>
<dbReference type="Gene3D" id="3.40.50.300">
    <property type="entry name" value="P-loop containing nucleotide triphosphate hydrolases"/>
    <property type="match status" value="1"/>
</dbReference>
<dbReference type="OrthoDB" id="411451at2759"/>
<dbReference type="GO" id="GO:0008467">
    <property type="term" value="F:[heparan sulfate]-glucosamine 3-sulfotransferase activity"/>
    <property type="evidence" value="ECO:0007669"/>
    <property type="project" value="TreeGrafter"/>
</dbReference>
<feature type="binding site" evidence="4">
    <location>
        <begin position="277"/>
        <end position="281"/>
    </location>
    <ligand>
        <name>3'-phosphoadenylyl sulfate</name>
        <dbReference type="ChEBI" id="CHEBI:58339"/>
    </ligand>
</feature>
<evidence type="ECO:0000256" key="2">
    <source>
        <dbReference type="ARBA" id="ARBA00023180"/>
    </source>
</evidence>
<dbReference type="EMBL" id="VIIS01000748">
    <property type="protein sequence ID" value="KAF0305485.1"/>
    <property type="molecule type" value="Genomic_DNA"/>
</dbReference>
<accession>A0A6A4WFI2</accession>
<dbReference type="PANTHER" id="PTHR10605">
    <property type="entry name" value="HEPARAN SULFATE SULFOTRANSFERASE"/>
    <property type="match status" value="1"/>
</dbReference>
<dbReference type="InterPro" id="IPR000863">
    <property type="entry name" value="Sulfotransferase_dom"/>
</dbReference>
<evidence type="ECO:0000256" key="5">
    <source>
        <dbReference type="PIRSR" id="PIRSR637359-3"/>
    </source>
</evidence>
<evidence type="ECO:0000256" key="4">
    <source>
        <dbReference type="PIRSR" id="PIRSR637359-2"/>
    </source>
</evidence>
<dbReference type="InterPro" id="IPR037359">
    <property type="entry name" value="NST/OST"/>
</dbReference>
<comment type="caution">
    <text evidence="7">The sequence shown here is derived from an EMBL/GenBank/DDBJ whole genome shotgun (WGS) entry which is preliminary data.</text>
</comment>
<feature type="domain" description="Sulfotransferase" evidence="6">
    <location>
        <begin position="63"/>
        <end position="297"/>
    </location>
</feature>
<dbReference type="SUPFAM" id="SSF52540">
    <property type="entry name" value="P-loop containing nucleoside triphosphate hydrolases"/>
    <property type="match status" value="1"/>
</dbReference>
<keyword evidence="2" id="KW-0325">Glycoprotein</keyword>
<protein>
    <submittedName>
        <fullName evidence="7">Heparan sulfate glucosamine 3-O-sulfotransferase 5</fullName>
    </submittedName>
</protein>
<organism evidence="7 8">
    <name type="scientific">Amphibalanus amphitrite</name>
    <name type="common">Striped barnacle</name>
    <name type="synonym">Balanus amphitrite</name>
    <dbReference type="NCBI Taxonomy" id="1232801"/>
    <lineage>
        <taxon>Eukaryota</taxon>
        <taxon>Metazoa</taxon>
        <taxon>Ecdysozoa</taxon>
        <taxon>Arthropoda</taxon>
        <taxon>Crustacea</taxon>
        <taxon>Multicrustacea</taxon>
        <taxon>Cirripedia</taxon>
        <taxon>Thoracica</taxon>
        <taxon>Thoracicalcarea</taxon>
        <taxon>Balanomorpha</taxon>
        <taxon>Balanoidea</taxon>
        <taxon>Balanidae</taxon>
        <taxon>Amphibalaninae</taxon>
        <taxon>Amphibalanus</taxon>
    </lineage>
</organism>
<evidence type="ECO:0000256" key="3">
    <source>
        <dbReference type="PIRSR" id="PIRSR637359-1"/>
    </source>
</evidence>
<evidence type="ECO:0000313" key="7">
    <source>
        <dbReference type="EMBL" id="KAF0305485.1"/>
    </source>
</evidence>
<evidence type="ECO:0000259" key="6">
    <source>
        <dbReference type="Pfam" id="PF00685"/>
    </source>
</evidence>
<evidence type="ECO:0000256" key="1">
    <source>
        <dbReference type="ARBA" id="ARBA00022679"/>
    </source>
</evidence>
<keyword evidence="8" id="KW-1185">Reference proteome</keyword>
<name>A0A6A4WFI2_AMPAM</name>
<proteinExistence type="predicted"/>
<keyword evidence="5" id="KW-1015">Disulfide bond</keyword>
<evidence type="ECO:0000313" key="8">
    <source>
        <dbReference type="Proteomes" id="UP000440578"/>
    </source>
</evidence>
<dbReference type="Pfam" id="PF00685">
    <property type="entry name" value="Sulfotransfer_1"/>
    <property type="match status" value="1"/>
</dbReference>
<feature type="binding site" evidence="4">
    <location>
        <position position="153"/>
    </location>
    <ligand>
        <name>3'-phosphoadenylyl sulfate</name>
        <dbReference type="ChEBI" id="CHEBI:58339"/>
    </ligand>
</feature>
<sequence length="316" mass="36840">MWGGEAPAGRCRRLLVTTVLLLLLVVTMLLYRLCYSSPGTVVCARAGAGRLHFPHTRRRLPGAIIIGARKAGTRALLEMMNVHPQVMRASREVHFFDRDNNYRRGLDWYRRRMPLSFDDQITVEKSPSYLVTQTVPERVARMNQTIRLLVVVREPVARLISDYAQYLDKGARGGKPRLRLPELVLRPNGSVRAESRLVKISIYHRHVRRWLQHFPSEALLIVDGDRLVREPLPELRRVEKHLRLPPYLNENHFYFNDTKGFYCIANDNGSKCLAESKGRKHPPTDPQLVQKLRRFFAPHNRKFYRLTQKNYSWPET</sequence>
<dbReference type="Proteomes" id="UP000440578">
    <property type="component" value="Unassembled WGS sequence"/>
</dbReference>